<reference evidence="10 11" key="1">
    <citation type="submission" date="2011-07" db="EMBL/GenBank/DDBJ databases">
        <title>The complete genome of chromosome of Emticicia oligotrophica DSM 17448.</title>
        <authorList>
            <consortium name="US DOE Joint Genome Institute (JGI-PGF)"/>
            <person name="Lucas S."/>
            <person name="Han J."/>
            <person name="Lapidus A."/>
            <person name="Bruce D."/>
            <person name="Goodwin L."/>
            <person name="Pitluck S."/>
            <person name="Peters L."/>
            <person name="Kyrpides N."/>
            <person name="Mavromatis K."/>
            <person name="Ivanova N."/>
            <person name="Ovchinnikova G."/>
            <person name="Teshima H."/>
            <person name="Detter J.C."/>
            <person name="Tapia R."/>
            <person name="Han C."/>
            <person name="Land M."/>
            <person name="Hauser L."/>
            <person name="Markowitz V."/>
            <person name="Cheng J.-F."/>
            <person name="Hugenholtz P."/>
            <person name="Woyke T."/>
            <person name="Wu D."/>
            <person name="Tindall B."/>
            <person name="Pomrenke H."/>
            <person name="Brambilla E."/>
            <person name="Klenk H.-P."/>
            <person name="Eisen J.A."/>
        </authorList>
    </citation>
    <scope>NUCLEOTIDE SEQUENCE [LARGE SCALE GENOMIC DNA]</scope>
    <source>
        <strain evidence="10 11">DSM 17448</strain>
    </source>
</reference>
<evidence type="ECO:0000256" key="3">
    <source>
        <dbReference type="ARBA" id="ARBA00007520"/>
    </source>
</evidence>
<feature type="transmembrane region" description="Helical" evidence="8">
    <location>
        <begin position="137"/>
        <end position="159"/>
    </location>
</feature>
<proteinExistence type="inferred from homology"/>
<feature type="transmembrane region" description="Helical" evidence="8">
    <location>
        <begin position="283"/>
        <end position="302"/>
    </location>
</feature>
<dbReference type="InterPro" id="IPR020846">
    <property type="entry name" value="MFS_dom"/>
</dbReference>
<dbReference type="PROSITE" id="PS50850">
    <property type="entry name" value="MFS"/>
    <property type="match status" value="1"/>
</dbReference>
<dbReference type="CDD" id="cd17388">
    <property type="entry name" value="MFS_TetA"/>
    <property type="match status" value="1"/>
</dbReference>
<gene>
    <name evidence="10" type="ordered locus">Emtol_1521</name>
</gene>
<feature type="domain" description="Major facilitator superfamily (MFS) profile" evidence="9">
    <location>
        <begin position="8"/>
        <end position="403"/>
    </location>
</feature>
<dbReference type="InterPro" id="IPR005829">
    <property type="entry name" value="Sugar_transporter_CS"/>
</dbReference>
<feature type="transmembrane region" description="Helical" evidence="8">
    <location>
        <begin position="374"/>
        <end position="396"/>
    </location>
</feature>
<feature type="transmembrane region" description="Helical" evidence="8">
    <location>
        <begin position="48"/>
        <end position="67"/>
    </location>
</feature>
<feature type="transmembrane region" description="Helical" evidence="8">
    <location>
        <begin position="104"/>
        <end position="125"/>
    </location>
</feature>
<evidence type="ECO:0000313" key="11">
    <source>
        <dbReference type="Proteomes" id="UP000002875"/>
    </source>
</evidence>
<protein>
    <submittedName>
        <fullName evidence="10">Major facilitator superfamily MFS_1</fullName>
    </submittedName>
</protein>
<keyword evidence="11" id="KW-1185">Reference proteome</keyword>
<dbReference type="PROSITE" id="PS00216">
    <property type="entry name" value="SUGAR_TRANSPORT_1"/>
    <property type="match status" value="1"/>
</dbReference>
<dbReference type="Gene3D" id="1.20.1250.20">
    <property type="entry name" value="MFS general substrate transporter like domains"/>
    <property type="match status" value="1"/>
</dbReference>
<evidence type="ECO:0000256" key="2">
    <source>
        <dbReference type="ARBA" id="ARBA00004141"/>
    </source>
</evidence>
<evidence type="ECO:0000256" key="1">
    <source>
        <dbReference type="ARBA" id="ARBA00003279"/>
    </source>
</evidence>
<feature type="transmembrane region" description="Helical" evidence="8">
    <location>
        <begin position="165"/>
        <end position="185"/>
    </location>
</feature>
<feature type="transmembrane region" description="Helical" evidence="8">
    <location>
        <begin position="308"/>
        <end position="329"/>
    </location>
</feature>
<dbReference type="PRINTS" id="PR01035">
    <property type="entry name" value="TCRTETA"/>
</dbReference>
<dbReference type="InterPro" id="IPR036259">
    <property type="entry name" value="MFS_trans_sf"/>
</dbReference>
<sequence>MSDKRNAATIFIFITMLIDSIGFGIIIPVMPSLISELAHTDVSGAARYGGFLFAAYSVMQFICSPIVGGLSDQYGRRPVLLASLFGFGLDYVLLIFAPTIEWLFVGRLIAGVMGASFTTAAAYMADISTPEKRAQNFGMIGAAFGLGFIIGPIIGGLASDFGTRVPFMVSGVLTLINWLYGFFILPESLKLENRRKFDWKRANPVGALLNLRRFPMLIGLVAALFLVYIANFSTQGTWSYYVKEKFNWTNQEIGWSLTFIGCMIALVQGGLTRVAIPKLGAKNSIYIGFMFTIICSITYAFANQGWMMYAIMVPFSLGGLAGPAMQGIISTQIPANEQGELQGSLTSLNSVAAIIGPILMTSLFYKFTEKGAPIYFPGAPFMAAAVLSLLSLLLIVRTLNKDKV</sequence>
<comment type="function">
    <text evidence="1">Resistance to tetracycline by an active tetracycline efflux. This is an energy-dependent process that decreases the accumulation of the antibiotic in whole cells. This protein functions as a metal-tetracycline/H(+) antiporter.</text>
</comment>
<accession>A0ABM5MZS4</accession>
<feature type="transmembrane region" description="Helical" evidence="8">
    <location>
        <begin position="214"/>
        <end position="233"/>
    </location>
</feature>
<name>A0ABM5MZS4_EMTOG</name>
<dbReference type="Pfam" id="PF07690">
    <property type="entry name" value="MFS_1"/>
    <property type="match status" value="1"/>
</dbReference>
<feature type="transmembrane region" description="Helical" evidence="8">
    <location>
        <begin position="350"/>
        <end position="368"/>
    </location>
</feature>
<keyword evidence="6 8" id="KW-1133">Transmembrane helix</keyword>
<comment type="similarity">
    <text evidence="3">Belongs to the major facilitator superfamily. TCR/Tet family.</text>
</comment>
<dbReference type="RefSeq" id="WP_015028367.1">
    <property type="nucleotide sequence ID" value="NC_018748.1"/>
</dbReference>
<evidence type="ECO:0000256" key="4">
    <source>
        <dbReference type="ARBA" id="ARBA00022448"/>
    </source>
</evidence>
<dbReference type="SUPFAM" id="SSF103473">
    <property type="entry name" value="MFS general substrate transporter"/>
    <property type="match status" value="1"/>
</dbReference>
<dbReference type="Proteomes" id="UP000002875">
    <property type="component" value="Chromosome"/>
</dbReference>
<evidence type="ECO:0000313" key="10">
    <source>
        <dbReference type="EMBL" id="AFK02667.1"/>
    </source>
</evidence>
<evidence type="ECO:0000256" key="8">
    <source>
        <dbReference type="SAM" id="Phobius"/>
    </source>
</evidence>
<feature type="transmembrane region" description="Helical" evidence="8">
    <location>
        <begin position="253"/>
        <end position="271"/>
    </location>
</feature>
<dbReference type="EMBL" id="CP002961">
    <property type="protein sequence ID" value="AFK02667.1"/>
    <property type="molecule type" value="Genomic_DNA"/>
</dbReference>
<dbReference type="InterPro" id="IPR001958">
    <property type="entry name" value="Tet-R_TetA/multi-R_MdtG-like"/>
</dbReference>
<feature type="transmembrane region" description="Helical" evidence="8">
    <location>
        <begin position="7"/>
        <end position="28"/>
    </location>
</feature>
<comment type="subcellular location">
    <subcellularLocation>
        <location evidence="2">Membrane</location>
        <topology evidence="2">Multi-pass membrane protein</topology>
    </subcellularLocation>
</comment>
<keyword evidence="4" id="KW-0813">Transport</keyword>
<dbReference type="PANTHER" id="PTHR23504:SF15">
    <property type="entry name" value="MAJOR FACILITATOR SUPERFAMILY (MFS) PROFILE DOMAIN-CONTAINING PROTEIN"/>
    <property type="match status" value="1"/>
</dbReference>
<keyword evidence="5 8" id="KW-0812">Transmembrane</keyword>
<dbReference type="PANTHER" id="PTHR23504">
    <property type="entry name" value="MAJOR FACILITATOR SUPERFAMILY DOMAIN-CONTAINING PROTEIN 10"/>
    <property type="match status" value="1"/>
</dbReference>
<organism evidence="10 11">
    <name type="scientific">Emticicia oligotrophica (strain DSM 17448 / CIP 109782 / MTCC 6937 / GPTSA100-15)</name>
    <dbReference type="NCBI Taxonomy" id="929562"/>
    <lineage>
        <taxon>Bacteria</taxon>
        <taxon>Pseudomonadati</taxon>
        <taxon>Bacteroidota</taxon>
        <taxon>Cytophagia</taxon>
        <taxon>Cytophagales</taxon>
        <taxon>Leadbetterellaceae</taxon>
        <taxon>Emticicia</taxon>
    </lineage>
</organism>
<dbReference type="InterPro" id="IPR011701">
    <property type="entry name" value="MFS"/>
</dbReference>
<evidence type="ECO:0000256" key="7">
    <source>
        <dbReference type="ARBA" id="ARBA00023136"/>
    </source>
</evidence>
<evidence type="ECO:0000256" key="5">
    <source>
        <dbReference type="ARBA" id="ARBA00022692"/>
    </source>
</evidence>
<feature type="transmembrane region" description="Helical" evidence="8">
    <location>
        <begin position="79"/>
        <end position="98"/>
    </location>
</feature>
<evidence type="ECO:0000256" key="6">
    <source>
        <dbReference type="ARBA" id="ARBA00022989"/>
    </source>
</evidence>
<keyword evidence="7 8" id="KW-0472">Membrane</keyword>
<evidence type="ECO:0000259" key="9">
    <source>
        <dbReference type="PROSITE" id="PS50850"/>
    </source>
</evidence>